<dbReference type="RefSeq" id="YP_009790247.1">
    <property type="nucleotide sequence ID" value="NC_047823.1"/>
</dbReference>
<accession>A0A1W6DXK2</accession>
<dbReference type="EMBL" id="KY694971">
    <property type="protein sequence ID" value="ARK07644.1"/>
    <property type="molecule type" value="Genomic_DNA"/>
</dbReference>
<protein>
    <submittedName>
        <fullName evidence="2">Uncharacterized protein</fullName>
    </submittedName>
</protein>
<dbReference type="GeneID" id="54980403"/>
<dbReference type="Proteomes" id="UP000222529">
    <property type="component" value="Segment"/>
</dbReference>
<proteinExistence type="predicted"/>
<organism evidence="2 3">
    <name type="scientific">Citrobacter phage CF1 DK-2017</name>
    <dbReference type="NCBI Taxonomy" id="2267237"/>
    <lineage>
        <taxon>Viruses</taxon>
        <taxon>Duplodnaviria</taxon>
        <taxon>Heunggongvirae</taxon>
        <taxon>Uroviricota</taxon>
        <taxon>Caudoviricetes</taxon>
        <taxon>Drexlerviridae</taxon>
        <taxon>Tempevirinae</taxon>
        <taxon>Tlsvirus</taxon>
        <taxon>Tlsvirus DK2017</taxon>
    </lineage>
</organism>
<keyword evidence="1" id="KW-0472">Membrane</keyword>
<evidence type="ECO:0000256" key="1">
    <source>
        <dbReference type="SAM" id="Phobius"/>
    </source>
</evidence>
<sequence>MKAFAFVAAMWCVVIDSPGVALVVLGLILLGVFDE</sequence>
<reference evidence="2 3" key="1">
    <citation type="submission" date="2017-03" db="EMBL/GenBank/DDBJ databases">
        <title>Complete Genome Sequence of Lytic Bacteriophage CF1 Infecting Citrobacter freundii Isolates.</title>
        <authorList>
            <person name="Kim D."/>
        </authorList>
    </citation>
    <scope>NUCLEOTIDE SEQUENCE [LARGE SCALE GENOMIC DNA]</scope>
</reference>
<evidence type="ECO:0000313" key="3">
    <source>
        <dbReference type="Proteomes" id="UP000222529"/>
    </source>
</evidence>
<dbReference type="KEGG" id="vg:54980403"/>
<name>A0A1W6DXK2_9CAUD</name>
<keyword evidence="1" id="KW-1133">Transmembrane helix</keyword>
<feature type="transmembrane region" description="Helical" evidence="1">
    <location>
        <begin position="6"/>
        <end position="33"/>
    </location>
</feature>
<keyword evidence="1" id="KW-0812">Transmembrane</keyword>
<evidence type="ECO:0000313" key="2">
    <source>
        <dbReference type="EMBL" id="ARK07644.1"/>
    </source>
</evidence>
<keyword evidence="3" id="KW-1185">Reference proteome</keyword>